<evidence type="ECO:0000256" key="1">
    <source>
        <dbReference type="SAM" id="SignalP"/>
    </source>
</evidence>
<keyword evidence="3" id="KW-1185">Reference proteome</keyword>
<keyword evidence="1" id="KW-0732">Signal</keyword>
<evidence type="ECO:0000313" key="2">
    <source>
        <dbReference type="EMBL" id="KAG6667655.1"/>
    </source>
</evidence>
<dbReference type="AlphaFoldDB" id="A0A8T1RLT9"/>
<dbReference type="EMBL" id="CM031809">
    <property type="protein sequence ID" value="KAG6667655.1"/>
    <property type="molecule type" value="Genomic_DNA"/>
</dbReference>
<feature type="chain" id="PRO_5035816259" evidence="1">
    <location>
        <begin position="21"/>
        <end position="142"/>
    </location>
</feature>
<protein>
    <submittedName>
        <fullName evidence="2">Uncharacterized protein</fullName>
    </submittedName>
</protein>
<sequence>MSMWMMSSAMMTMTMPTTMTMPMPPVMCTIMKISSSTVTSMLYVMSSTMMVTAIASFDQESKMMISMVKQFSKLSQAMTTMMSSTEVIIRPSVMPPQSMRTMPPVMSSGMSMSYVMPSTVKMAAVVSLAMMISQMKHFCKCA</sequence>
<accession>A0A8T1RLT9</accession>
<gene>
    <name evidence="2" type="ORF">CIPAW_01G116000</name>
</gene>
<proteinExistence type="predicted"/>
<dbReference type="Proteomes" id="UP000811609">
    <property type="component" value="Chromosome 1"/>
</dbReference>
<evidence type="ECO:0000313" key="3">
    <source>
        <dbReference type="Proteomes" id="UP000811609"/>
    </source>
</evidence>
<comment type="caution">
    <text evidence="2">The sequence shown here is derived from an EMBL/GenBank/DDBJ whole genome shotgun (WGS) entry which is preliminary data.</text>
</comment>
<feature type="signal peptide" evidence="1">
    <location>
        <begin position="1"/>
        <end position="20"/>
    </location>
</feature>
<reference evidence="2" key="1">
    <citation type="submission" date="2020-12" db="EMBL/GenBank/DDBJ databases">
        <title>WGS assembly of Carya illinoinensis cv. Pawnee.</title>
        <authorList>
            <person name="Platts A."/>
            <person name="Shu S."/>
            <person name="Wright S."/>
            <person name="Barry K."/>
            <person name="Edger P."/>
            <person name="Pires J.C."/>
            <person name="Schmutz J."/>
        </authorList>
    </citation>
    <scope>NUCLEOTIDE SEQUENCE</scope>
    <source>
        <tissue evidence="2">Leaf</tissue>
    </source>
</reference>
<organism evidence="2 3">
    <name type="scientific">Carya illinoinensis</name>
    <name type="common">Pecan</name>
    <dbReference type="NCBI Taxonomy" id="32201"/>
    <lineage>
        <taxon>Eukaryota</taxon>
        <taxon>Viridiplantae</taxon>
        <taxon>Streptophyta</taxon>
        <taxon>Embryophyta</taxon>
        <taxon>Tracheophyta</taxon>
        <taxon>Spermatophyta</taxon>
        <taxon>Magnoliopsida</taxon>
        <taxon>eudicotyledons</taxon>
        <taxon>Gunneridae</taxon>
        <taxon>Pentapetalae</taxon>
        <taxon>rosids</taxon>
        <taxon>fabids</taxon>
        <taxon>Fagales</taxon>
        <taxon>Juglandaceae</taxon>
        <taxon>Carya</taxon>
    </lineage>
</organism>
<name>A0A8T1RLT9_CARIL</name>